<comment type="caution">
    <text evidence="1">The sequence shown here is derived from an EMBL/GenBank/DDBJ whole genome shotgun (WGS) entry which is preliminary data.</text>
</comment>
<protein>
    <submittedName>
        <fullName evidence="1">Uncharacterized protein</fullName>
    </submittedName>
</protein>
<dbReference type="OrthoDB" id="5275938at2759"/>
<evidence type="ECO:0000313" key="2">
    <source>
        <dbReference type="Proteomes" id="UP000696280"/>
    </source>
</evidence>
<name>A0A9N9PYD2_9HELO</name>
<keyword evidence="2" id="KW-1185">Reference proteome</keyword>
<gene>
    <name evidence="1" type="ORF">HYFRA_00009884</name>
</gene>
<sequence length="431" mass="48501">MDSATPLLGDEEYKRKPANVYLGKTSRHSRRYLSNSHSSYLLLSSKLRAMGTLRVDPSGLFTFPDADLPIVVKHGGERVVGKVSSTAMCLASPVWKKFIKPPFGRLGPARTETVGIESFKAAALGNQGSQATAGPQLDFQDDDSEALLLLLRIAHFQFVAIPSTLPYKTLLSMAVLVDQYDCVELVHPWVRLWLANESWESLQPDQENWLFIAWVFGRVPVFQNLADELARRTYLWDRSKFLKSTMPPLIIGTSSWKFREVALTDEMLESIFSTRRKEISKILEVPYRLADKLESTKLSTNRFVMSPTGQGFKAKLAPECKHNVLDCDILTYGSVTLHLLELQLWPKKSADEVLFSVGALATILRQITISQLPDTYNTFGSPLSHKNCPPVNIEQEIDNILSTKVPSPVLDSHILHMTAQHKRLTQFHVPR</sequence>
<proteinExistence type="predicted"/>
<accession>A0A9N9PYD2</accession>
<evidence type="ECO:0000313" key="1">
    <source>
        <dbReference type="EMBL" id="CAG8958567.1"/>
    </source>
</evidence>
<reference evidence="1" key="1">
    <citation type="submission" date="2021-07" db="EMBL/GenBank/DDBJ databases">
        <authorList>
            <person name="Durling M."/>
        </authorList>
    </citation>
    <scope>NUCLEOTIDE SEQUENCE</scope>
</reference>
<dbReference type="EMBL" id="CAJVRL010000083">
    <property type="protein sequence ID" value="CAG8958567.1"/>
    <property type="molecule type" value="Genomic_DNA"/>
</dbReference>
<dbReference type="AlphaFoldDB" id="A0A9N9PYD2"/>
<dbReference type="Proteomes" id="UP000696280">
    <property type="component" value="Unassembled WGS sequence"/>
</dbReference>
<organism evidence="1 2">
    <name type="scientific">Hymenoscyphus fraxineus</name>
    <dbReference type="NCBI Taxonomy" id="746836"/>
    <lineage>
        <taxon>Eukaryota</taxon>
        <taxon>Fungi</taxon>
        <taxon>Dikarya</taxon>
        <taxon>Ascomycota</taxon>
        <taxon>Pezizomycotina</taxon>
        <taxon>Leotiomycetes</taxon>
        <taxon>Helotiales</taxon>
        <taxon>Helotiaceae</taxon>
        <taxon>Hymenoscyphus</taxon>
    </lineage>
</organism>